<dbReference type="EMBL" id="JBDIML010000004">
    <property type="protein sequence ID" value="MEN2768055.1"/>
    <property type="molecule type" value="Genomic_DNA"/>
</dbReference>
<dbReference type="PROSITE" id="PS51257">
    <property type="entry name" value="PROKAR_LIPOPROTEIN"/>
    <property type="match status" value="1"/>
</dbReference>
<protein>
    <recommendedName>
        <fullName evidence="5">DUF4367 domain-containing protein</fullName>
    </recommendedName>
</protein>
<keyword evidence="4" id="KW-1185">Reference proteome</keyword>
<name>A0ABU9XJ90_9BACI</name>
<reference evidence="3 4" key="1">
    <citation type="submission" date="2024-05" db="EMBL/GenBank/DDBJ databases">
        <authorList>
            <person name="Haq I."/>
            <person name="Ullah Z."/>
            <person name="Ahmad R."/>
            <person name="Li M."/>
            <person name="Tong Y."/>
        </authorList>
    </citation>
    <scope>NUCLEOTIDE SEQUENCE [LARGE SCALE GENOMIC DNA]</scope>
    <source>
        <strain evidence="3 4">16A2E</strain>
    </source>
</reference>
<evidence type="ECO:0008006" key="5">
    <source>
        <dbReference type="Google" id="ProtNLM"/>
    </source>
</evidence>
<gene>
    <name evidence="3" type="ORF">ABC228_12805</name>
</gene>
<evidence type="ECO:0000313" key="4">
    <source>
        <dbReference type="Proteomes" id="UP001444625"/>
    </source>
</evidence>
<feature type="chain" id="PRO_5045610117" description="DUF4367 domain-containing protein" evidence="2">
    <location>
        <begin position="24"/>
        <end position="329"/>
    </location>
</feature>
<organism evidence="3 4">
    <name type="scientific">Ornithinibacillus xuwenensis</name>
    <dbReference type="NCBI Taxonomy" id="3144668"/>
    <lineage>
        <taxon>Bacteria</taxon>
        <taxon>Bacillati</taxon>
        <taxon>Bacillota</taxon>
        <taxon>Bacilli</taxon>
        <taxon>Bacillales</taxon>
        <taxon>Bacillaceae</taxon>
        <taxon>Ornithinibacillus</taxon>
    </lineage>
</organism>
<proteinExistence type="predicted"/>
<evidence type="ECO:0000256" key="2">
    <source>
        <dbReference type="SAM" id="SignalP"/>
    </source>
</evidence>
<evidence type="ECO:0000313" key="3">
    <source>
        <dbReference type="EMBL" id="MEN2768055.1"/>
    </source>
</evidence>
<dbReference type="RefSeq" id="WP_345825540.1">
    <property type="nucleotide sequence ID" value="NZ_JBDIML010000004.1"/>
</dbReference>
<dbReference type="Proteomes" id="UP001444625">
    <property type="component" value="Unassembled WGS sequence"/>
</dbReference>
<feature type="compositionally biased region" description="Basic and acidic residues" evidence="1">
    <location>
        <begin position="27"/>
        <end position="47"/>
    </location>
</feature>
<sequence>MGVKKYFGFVLLLLLSIVMVACSDDAAKEKDTDKQEEKSEETSKESEESGVPEDEELFAVLELNMQTLIDKDVDKHMETIHSESPLYDSTKQTAEMVFQYDIEAELSDLVVEEKSETEAKVRFTQTAIGSDGFTSNRISGVHTLKPDNGVWKIFGSEVEETVFLDENGEPLDNAVFAQIQGDYAANIKELVLPFEDKEVQLYNYQEDVDYAVAEVMMAHDQYSQVLVTIEYNKGASSLVDPETWVGNMETGISENVTGKLEFNVLGVTDTDAMYELSLTEDESLDDQAEVTRGFFKGDDLIIVSYTVMGEATIDEAVKAEWIEELKTIQ</sequence>
<keyword evidence="2" id="KW-0732">Signal</keyword>
<feature type="region of interest" description="Disordered" evidence="1">
    <location>
        <begin position="27"/>
        <end position="53"/>
    </location>
</feature>
<feature type="signal peptide" evidence="2">
    <location>
        <begin position="1"/>
        <end position="23"/>
    </location>
</feature>
<comment type="caution">
    <text evidence="3">The sequence shown here is derived from an EMBL/GenBank/DDBJ whole genome shotgun (WGS) entry which is preliminary data.</text>
</comment>
<evidence type="ECO:0000256" key="1">
    <source>
        <dbReference type="SAM" id="MobiDB-lite"/>
    </source>
</evidence>
<accession>A0ABU9XJ90</accession>